<dbReference type="RefSeq" id="WP_133881043.1">
    <property type="nucleotide sequence ID" value="NZ_MWIN01000001.1"/>
</dbReference>
<dbReference type="AlphaFoldDB" id="A0A4R7PEB9"/>
<dbReference type="Proteomes" id="UP000295341">
    <property type="component" value="Unassembled WGS sequence"/>
</dbReference>
<organism evidence="1 2">
    <name type="scientific">Panacagrimonas perspica</name>
    <dbReference type="NCBI Taxonomy" id="381431"/>
    <lineage>
        <taxon>Bacteria</taxon>
        <taxon>Pseudomonadati</taxon>
        <taxon>Pseudomonadota</taxon>
        <taxon>Gammaproteobacteria</taxon>
        <taxon>Nevskiales</taxon>
        <taxon>Nevskiaceae</taxon>
        <taxon>Panacagrimonas</taxon>
    </lineage>
</organism>
<name>A0A4R7PEB9_9GAMM</name>
<proteinExistence type="predicted"/>
<keyword evidence="2" id="KW-1185">Reference proteome</keyword>
<gene>
    <name evidence="1" type="ORF">DFR24_1951</name>
</gene>
<evidence type="ECO:0000313" key="1">
    <source>
        <dbReference type="EMBL" id="TDU32553.1"/>
    </source>
</evidence>
<reference evidence="1 2" key="1">
    <citation type="submission" date="2019-03" db="EMBL/GenBank/DDBJ databases">
        <title>Genomic Encyclopedia of Type Strains, Phase IV (KMG-IV): sequencing the most valuable type-strain genomes for metagenomic binning, comparative biology and taxonomic classification.</title>
        <authorList>
            <person name="Goeker M."/>
        </authorList>
    </citation>
    <scope>NUCLEOTIDE SEQUENCE [LARGE SCALE GENOMIC DNA]</scope>
    <source>
        <strain evidence="1 2">DSM 26377</strain>
    </source>
</reference>
<evidence type="ECO:0000313" key="2">
    <source>
        <dbReference type="Proteomes" id="UP000295341"/>
    </source>
</evidence>
<comment type="caution">
    <text evidence="1">The sequence shown here is derived from an EMBL/GenBank/DDBJ whole genome shotgun (WGS) entry which is preliminary data.</text>
</comment>
<dbReference type="Pfam" id="PF06980">
    <property type="entry name" value="DUF1302"/>
    <property type="match status" value="1"/>
</dbReference>
<dbReference type="OrthoDB" id="7052179at2"/>
<dbReference type="EMBL" id="SOBT01000008">
    <property type="protein sequence ID" value="TDU32553.1"/>
    <property type="molecule type" value="Genomic_DNA"/>
</dbReference>
<sequence length="619" mass="67015">MKLDGLADGSLRARIAMPLAAAVLLGALSTGLQAGTYEFGGGAEMEYKLTASYALAMRTRNPHGALIDGPIDPLQPVVLPPGQIAGFTHPGLPTTINSDDGNRNFRRGSLINNRGSALGELKFRWNEFGAVFSGSAFYDAVYDKKNDNNSPDTVNKLGDHDAFTKGTEYYDGKRSRMLEAYAYADFALLEDSVLSMRFGKQLVAYGESLFFPGVSGAMAPNDATKAFVPGAEIKDILLPVYQAAVNLSVGLDLSFFGFYQLDWKPTEVFPVGDLFSPADLVGPGATFAYGSINPAALDGCPGLLGPLSPLCNLGGIGTPLLNAPATINVQREADIRPDDDGQFGGGLRYQVTSVTSVGAYYLRYHSHNPTVQLNTGFAYIGSVAGLPITTSVINQYVPVTYNVKYFDDIEMIAGSFSTVLEPFNIGGEFIYRDGIDVSVQSIISGVLSPIFVPAKVYSGQLSALYVSNPRFLWYDELAFVNEVKYLYVGEVERMSQQNGVTPVRGGDQLFNDRKAWGYQSLALLTGRNIMAGWDLKNSVAWAHAVNGNPSTNGDFGPLFGEGDRRLTLTGGLQYLQNLEFSLGYNFFFGNPHKGIRGSIVKQNPVSDRDYVTFTVKYNL</sequence>
<dbReference type="InterPro" id="IPR010727">
    <property type="entry name" value="DUF1302"/>
</dbReference>
<protein>
    <submittedName>
        <fullName evidence="1">Uncharacterized protein DUF1302</fullName>
    </submittedName>
</protein>
<accession>A0A4R7PEB9</accession>